<keyword evidence="7" id="KW-0479">Metal-binding</keyword>
<evidence type="ECO:0000256" key="13">
    <source>
        <dbReference type="ARBA" id="ARBA00023136"/>
    </source>
</evidence>
<comment type="catalytic activity">
    <reaction evidence="1">
        <text>a ribonucleoside 5'-phosphate + H2O = a ribonucleoside + phosphate</text>
        <dbReference type="Rhea" id="RHEA:12484"/>
        <dbReference type="ChEBI" id="CHEBI:15377"/>
        <dbReference type="ChEBI" id="CHEBI:18254"/>
        <dbReference type="ChEBI" id="CHEBI:43474"/>
        <dbReference type="ChEBI" id="CHEBI:58043"/>
        <dbReference type="EC" id="3.1.3.5"/>
    </reaction>
</comment>
<dbReference type="PANTHER" id="PTHR13045">
    <property type="entry name" value="5'-NUCLEOTIDASE"/>
    <property type="match status" value="1"/>
</dbReference>
<evidence type="ECO:0000256" key="15">
    <source>
        <dbReference type="SAM" id="MobiDB-lite"/>
    </source>
</evidence>
<dbReference type="InterPro" id="IPR006434">
    <property type="entry name" value="Pyrimidine_nucleotidase_eu"/>
</dbReference>
<dbReference type="InterPro" id="IPR046791">
    <property type="entry name" value="Polycystin_dom"/>
</dbReference>
<dbReference type="InterPro" id="IPR013122">
    <property type="entry name" value="PKD1_2_channel"/>
</dbReference>
<evidence type="ECO:0000256" key="5">
    <source>
        <dbReference type="ARBA" id="ARBA00012643"/>
    </source>
</evidence>
<dbReference type="GO" id="GO:0004672">
    <property type="term" value="F:protein kinase activity"/>
    <property type="evidence" value="ECO:0007669"/>
    <property type="project" value="InterPro"/>
</dbReference>
<keyword evidence="9" id="KW-0378">Hydrolase</keyword>
<evidence type="ECO:0000256" key="12">
    <source>
        <dbReference type="ARBA" id="ARBA00022989"/>
    </source>
</evidence>
<evidence type="ECO:0000256" key="7">
    <source>
        <dbReference type="ARBA" id="ARBA00022723"/>
    </source>
</evidence>
<keyword evidence="10" id="KW-0067">ATP-binding</keyword>
<feature type="transmembrane region" description="Helical" evidence="16">
    <location>
        <begin position="81"/>
        <end position="98"/>
    </location>
</feature>
<feature type="region of interest" description="Disordered" evidence="15">
    <location>
        <begin position="677"/>
        <end position="714"/>
    </location>
</feature>
<dbReference type="Pfam" id="PF05822">
    <property type="entry name" value="UMPH-1"/>
    <property type="match status" value="2"/>
</dbReference>
<keyword evidence="13 16" id="KW-0472">Membrane</keyword>
<dbReference type="InterPro" id="IPR008271">
    <property type="entry name" value="Ser/Thr_kinase_AS"/>
</dbReference>
<keyword evidence="11" id="KW-0460">Magnesium</keyword>
<dbReference type="PROSITE" id="PS00108">
    <property type="entry name" value="PROTEIN_KINASE_ST"/>
    <property type="match status" value="1"/>
</dbReference>
<dbReference type="SFLD" id="SFLDS00003">
    <property type="entry name" value="Haloacid_Dehalogenase"/>
    <property type="match status" value="1"/>
</dbReference>
<comment type="similarity">
    <text evidence="3">Belongs to the polycystin family.</text>
</comment>
<keyword evidence="19" id="KW-1185">Reference proteome</keyword>
<evidence type="ECO:0000313" key="19">
    <source>
        <dbReference type="Proteomes" id="UP000709295"/>
    </source>
</evidence>
<feature type="coiled-coil region" evidence="14">
    <location>
        <begin position="635"/>
        <end position="669"/>
    </location>
</feature>
<dbReference type="GO" id="GO:0008253">
    <property type="term" value="F:5'-nucleotidase activity"/>
    <property type="evidence" value="ECO:0007669"/>
    <property type="project" value="UniProtKB-EC"/>
</dbReference>
<comment type="similarity">
    <text evidence="4">Belongs to the pyrimidine 5'-nucleotidase family.</text>
</comment>
<feature type="compositionally biased region" description="Low complexity" evidence="15">
    <location>
        <begin position="687"/>
        <end position="714"/>
    </location>
</feature>
<feature type="compositionally biased region" description="Basic and acidic residues" evidence="15">
    <location>
        <begin position="17"/>
        <end position="28"/>
    </location>
</feature>
<evidence type="ECO:0000256" key="4">
    <source>
        <dbReference type="ARBA" id="ARBA00008389"/>
    </source>
</evidence>
<evidence type="ECO:0000256" key="14">
    <source>
        <dbReference type="SAM" id="Coils"/>
    </source>
</evidence>
<protein>
    <recommendedName>
        <fullName evidence="5">5'-nucleotidase</fullName>
        <ecNumber evidence="5">3.1.3.5</ecNumber>
    </recommendedName>
</protein>
<evidence type="ECO:0000313" key="18">
    <source>
        <dbReference type="EMBL" id="KAG6969915.1"/>
    </source>
</evidence>
<dbReference type="GO" id="GO:0016020">
    <property type="term" value="C:membrane"/>
    <property type="evidence" value="ECO:0007669"/>
    <property type="project" value="UniProtKB-SubCell"/>
</dbReference>
<reference evidence="18" key="1">
    <citation type="submission" date="2021-01" db="EMBL/GenBank/DDBJ databases">
        <title>Phytophthora aleatoria, a newly-described species from Pinus radiata is distinct from Phytophthora cactorum isolates based on comparative genomics.</title>
        <authorList>
            <person name="Mcdougal R."/>
            <person name="Panda P."/>
            <person name="Williams N."/>
            <person name="Studholme D.J."/>
        </authorList>
    </citation>
    <scope>NUCLEOTIDE SEQUENCE</scope>
    <source>
        <strain evidence="18">NZFS 4037</strain>
    </source>
</reference>
<feature type="region of interest" description="Disordered" evidence="15">
    <location>
        <begin position="1"/>
        <end position="63"/>
    </location>
</feature>
<accession>A0A8J5J035</accession>
<dbReference type="EC" id="3.1.3.5" evidence="5"/>
<evidence type="ECO:0000256" key="2">
    <source>
        <dbReference type="ARBA" id="ARBA00004141"/>
    </source>
</evidence>
<dbReference type="Proteomes" id="UP000709295">
    <property type="component" value="Unassembled WGS sequence"/>
</dbReference>
<feature type="transmembrane region" description="Helical" evidence="16">
    <location>
        <begin position="583"/>
        <end position="608"/>
    </location>
</feature>
<dbReference type="CDD" id="cd14003">
    <property type="entry name" value="STKc_AMPK-like"/>
    <property type="match status" value="1"/>
</dbReference>
<dbReference type="Pfam" id="PF20519">
    <property type="entry name" value="Polycystin_dom"/>
    <property type="match status" value="1"/>
</dbReference>
<comment type="caution">
    <text evidence="18">The sequence shown here is derived from an EMBL/GenBank/DDBJ whole genome shotgun (WGS) entry which is preliminary data.</text>
</comment>
<keyword evidence="8" id="KW-0547">Nucleotide-binding</keyword>
<dbReference type="GO" id="GO:0000287">
    <property type="term" value="F:magnesium ion binding"/>
    <property type="evidence" value="ECO:0007669"/>
    <property type="project" value="InterPro"/>
</dbReference>
<dbReference type="PROSITE" id="PS50011">
    <property type="entry name" value="PROTEIN_KINASE_DOM"/>
    <property type="match status" value="1"/>
</dbReference>
<dbReference type="InterPro" id="IPR000719">
    <property type="entry name" value="Prot_kinase_dom"/>
</dbReference>
<sequence length="1680" mass="187296">MLRRHRVGDDSETDPGQDAKSEGSDAKSTELSLAAPTSPRSTTPDPHTSSVSADPATQVQRDDRIKRIVRNPVPFGSLVEALSYVMFLILFILATTVVEENTQAFYFANRLKSALVDQSFTVPAVTTTSSTSTTSPGTLQPTSFTAIRDQAQMWAFLQGPFADVVYGVAEKSNTTTTSSETGSVIASSNRLLGGVRLRTLRVKAGSCPSLSQIPEYETIVPFCYGKFSSSVEETRGYGLILNSEDIVVSISYTTARLFFNDLELNDVTKAYTHLQTCYSDCERICGEEFGVDKFRYTPQCTAQCAVQLTQAETVRGYTDVSFPGSGYVVDLGFNGTLFRERLAELKTDRYLDLPTRALIVDFTVYNAYLQLFNIVEIVVEFPASGGAFVQLSDAVLRLFRYSSASTGRVVLEGFVVFYVFIQWWRMLKDMYRDGVKGFLTSSLWNVLTALHLVVFATTIAVRLYTIDLAYGTMSGKAAKAITSASLEEIPNLQGLATVLFAESVIESINAALVWMKLLQYTTVSKRMSLLLRMLGRAARDLAWFFVCFLVCICAFAQIGLLLFGLDAVAGELDYAGMADSHRVAGPVFYILYYLLLLLILVNVFLAILNDARVELQQSQIENLRHTVDEDVATRLEALAESNRLKTKRMQDLEKTLGSIEKLCQQLVSDTACLRVDSDEEGEKARPSSRTASSRLSRAPSPAIGGRRKSSGGSKRGASIFLFGATAADSSPAPSTHALSYNDGHHGRAPRMIIGDPDAFARKMQKFVKDGPEQLLVIADFDRTLTPYYKPRSDPKKPLEPESSSHGLLMTSSVLSPEVAAAHQKLFARYYPVEISSTLSAEEKSPFMAKWWESTHSLLIEYKLSKDQQVPTLVFSAGLYDVIHAALEKEFAAEQKRTDNIAAEDIPDEQKFTPDNVHVVSNMMRFDARGRIERFDGRVIHPLTKTAHALLDSPFWKECQLDKRRNVLLLGDSRGDVHMADGLDADEIIRVGFLNLHVDEALEEYLELYDVVFTNDASLVPVQMLIEQITASNKKDQRDEALRMTANKGNTAVMNPSVPPTPESPGRKTNIPDKSSPRHKQQQVEGVPPNANSKTPADQVKLGLHMLTGEKVAVKILEKKRIVQAADVERVAREIKILKRNRHQNVIQLYEVIDSPDRIFLIMEHIDGGEMFEYIVAHHRIREPEAAFLFRQIVEGLAYLHSNEVTHRDLKPENLLLQSNRHNARQQQQQSTNSTLLVKIVDFGLSNTHDGGRLLRTACGSPCYAAPEMIQGRLYRGPIADMWSLGVVLFAMVCGFLPFEDSNTNMLYKKILSANYKMPTFLSANVQDLIRRILETDPEKRYTVDKILQHPWLAGVQNPDISGYDVGEGFVALSTAIANAKIDSKIPLFERVVVALASGTPVLLLDQKISTERLDKLIVIADFDYTLTPAYKPTDDQALSSHSLLMESEALGPQAETVAREIFEKYFPIEQSATLTKEEKLPFMIEWWTKTHELMIQHGVSKSAVKKAVEESDITLREGFMEIFDLLARENVPTLIFSAGLYDVIHAVLDKEYAKTPAKTPPKNVHVISNMMRFDENDKVVGFDGTLIHSLNKNASALVKTAFWKQCQLEKRHNILLLGDSLGDANMANGLDFKEDEIVRIGFLNDGADEKLDQYLQRFDVVLTNDSSLLPVELLLHQIQQ</sequence>
<evidence type="ECO:0000256" key="9">
    <source>
        <dbReference type="ARBA" id="ARBA00022801"/>
    </source>
</evidence>
<dbReference type="FunFam" id="1.10.150.340:FF:000001">
    <property type="entry name" value="Cytosolic 5-nucleotidase 3-like"/>
    <property type="match status" value="2"/>
</dbReference>
<dbReference type="EMBL" id="JAENGY010000197">
    <property type="protein sequence ID" value="KAG6969915.1"/>
    <property type="molecule type" value="Genomic_DNA"/>
</dbReference>
<dbReference type="FunFam" id="1.10.510.10:FF:000571">
    <property type="entry name" value="Maternal embryonic leucine zipper kinase"/>
    <property type="match status" value="1"/>
</dbReference>
<dbReference type="Pfam" id="PF08016">
    <property type="entry name" value="PKD_channel"/>
    <property type="match status" value="1"/>
</dbReference>
<feature type="compositionally biased region" description="Polar residues" evidence="15">
    <location>
        <begin position="38"/>
        <end position="59"/>
    </location>
</feature>
<evidence type="ECO:0000256" key="8">
    <source>
        <dbReference type="ARBA" id="ARBA00022741"/>
    </source>
</evidence>
<dbReference type="GO" id="GO:0005737">
    <property type="term" value="C:cytoplasm"/>
    <property type="evidence" value="ECO:0007669"/>
    <property type="project" value="InterPro"/>
</dbReference>
<feature type="transmembrane region" description="Helical" evidence="16">
    <location>
        <begin position="406"/>
        <end position="424"/>
    </location>
</feature>
<evidence type="ECO:0000256" key="6">
    <source>
        <dbReference type="ARBA" id="ARBA00022692"/>
    </source>
</evidence>
<feature type="transmembrane region" description="Helical" evidence="16">
    <location>
        <begin position="541"/>
        <end position="563"/>
    </location>
</feature>
<dbReference type="Pfam" id="PF00069">
    <property type="entry name" value="Pkinase"/>
    <property type="match status" value="1"/>
</dbReference>
<evidence type="ECO:0000256" key="11">
    <source>
        <dbReference type="ARBA" id="ARBA00022842"/>
    </source>
</evidence>
<keyword evidence="6 16" id="KW-0812">Transmembrane</keyword>
<evidence type="ECO:0000256" key="3">
    <source>
        <dbReference type="ARBA" id="ARBA00007200"/>
    </source>
</evidence>
<keyword evidence="12 16" id="KW-1133">Transmembrane helix</keyword>
<proteinExistence type="inferred from homology"/>
<keyword evidence="14" id="KW-0175">Coiled coil</keyword>
<feature type="region of interest" description="Disordered" evidence="15">
    <location>
        <begin position="1045"/>
        <end position="1096"/>
    </location>
</feature>
<dbReference type="SMART" id="SM00220">
    <property type="entry name" value="S_TKc"/>
    <property type="match status" value="1"/>
</dbReference>
<dbReference type="GO" id="GO:0005524">
    <property type="term" value="F:ATP binding"/>
    <property type="evidence" value="ECO:0007669"/>
    <property type="project" value="UniProtKB-KW"/>
</dbReference>
<feature type="transmembrane region" description="Helical" evidence="16">
    <location>
        <begin position="444"/>
        <end position="464"/>
    </location>
</feature>
<evidence type="ECO:0000256" key="1">
    <source>
        <dbReference type="ARBA" id="ARBA00000815"/>
    </source>
</evidence>
<organism evidence="18 19">
    <name type="scientific">Phytophthora aleatoria</name>
    <dbReference type="NCBI Taxonomy" id="2496075"/>
    <lineage>
        <taxon>Eukaryota</taxon>
        <taxon>Sar</taxon>
        <taxon>Stramenopiles</taxon>
        <taxon>Oomycota</taxon>
        <taxon>Peronosporomycetes</taxon>
        <taxon>Peronosporales</taxon>
        <taxon>Peronosporaceae</taxon>
        <taxon>Phytophthora</taxon>
    </lineage>
</organism>
<evidence type="ECO:0000256" key="16">
    <source>
        <dbReference type="SAM" id="Phobius"/>
    </source>
</evidence>
<feature type="domain" description="Protein kinase" evidence="17">
    <location>
        <begin position="1078"/>
        <end position="1352"/>
    </location>
</feature>
<evidence type="ECO:0000256" key="10">
    <source>
        <dbReference type="ARBA" id="ARBA00022840"/>
    </source>
</evidence>
<dbReference type="PANTHER" id="PTHR13045:SF0">
    <property type="entry name" value="7-METHYLGUANOSINE PHOSPHATE-SPECIFIC 5'-NUCLEOTIDASE"/>
    <property type="match status" value="1"/>
</dbReference>
<evidence type="ECO:0000259" key="17">
    <source>
        <dbReference type="PROSITE" id="PS50011"/>
    </source>
</evidence>
<name>A0A8J5J035_9STRA</name>
<dbReference type="SFLD" id="SFLDG01128">
    <property type="entry name" value="C1.4:_5'-Nucleotidase_Like"/>
    <property type="match status" value="1"/>
</dbReference>
<gene>
    <name evidence="18" type="ORF">JG688_00005118</name>
</gene>
<comment type="subcellular location">
    <subcellularLocation>
        <location evidence="2">Membrane</location>
        <topology evidence="2">Multi-pass membrane protein</topology>
    </subcellularLocation>
</comment>